<gene>
    <name evidence="1" type="ORF">KIN20_019403</name>
</gene>
<comment type="caution">
    <text evidence="1">The sequence shown here is derived from an EMBL/GenBank/DDBJ whole genome shotgun (WGS) entry which is preliminary data.</text>
</comment>
<name>A0AAD5ML15_PARTN</name>
<proteinExistence type="predicted"/>
<dbReference type="Proteomes" id="UP001196413">
    <property type="component" value="Unassembled WGS sequence"/>
</dbReference>
<protein>
    <submittedName>
        <fullName evidence="1">Uncharacterized protein</fullName>
    </submittedName>
</protein>
<sequence>MENIQNTQWLSSTKSGVFDAKNDWKGRDQRVELSKHCQKQAEAGAATRSLMSIHFCTYQEADSTLFPERLTPSHANHCANALNLNRKEKRANDMKKIAVPTL</sequence>
<organism evidence="1 2">
    <name type="scientific">Parelaphostrongylus tenuis</name>
    <name type="common">Meningeal worm</name>
    <dbReference type="NCBI Taxonomy" id="148309"/>
    <lineage>
        <taxon>Eukaryota</taxon>
        <taxon>Metazoa</taxon>
        <taxon>Ecdysozoa</taxon>
        <taxon>Nematoda</taxon>
        <taxon>Chromadorea</taxon>
        <taxon>Rhabditida</taxon>
        <taxon>Rhabditina</taxon>
        <taxon>Rhabditomorpha</taxon>
        <taxon>Strongyloidea</taxon>
        <taxon>Metastrongylidae</taxon>
        <taxon>Parelaphostrongylus</taxon>
    </lineage>
</organism>
<keyword evidence="2" id="KW-1185">Reference proteome</keyword>
<dbReference type="AlphaFoldDB" id="A0AAD5ML15"/>
<evidence type="ECO:0000313" key="2">
    <source>
        <dbReference type="Proteomes" id="UP001196413"/>
    </source>
</evidence>
<evidence type="ECO:0000313" key="1">
    <source>
        <dbReference type="EMBL" id="KAJ1360437.1"/>
    </source>
</evidence>
<reference evidence="1" key="1">
    <citation type="submission" date="2021-06" db="EMBL/GenBank/DDBJ databases">
        <title>Parelaphostrongylus tenuis whole genome reference sequence.</title>
        <authorList>
            <person name="Garwood T.J."/>
            <person name="Larsen P.A."/>
            <person name="Fountain-Jones N.M."/>
            <person name="Garbe J.R."/>
            <person name="Macchietto M.G."/>
            <person name="Kania S.A."/>
            <person name="Gerhold R.W."/>
            <person name="Richards J.E."/>
            <person name="Wolf T.M."/>
        </authorList>
    </citation>
    <scope>NUCLEOTIDE SEQUENCE</scope>
    <source>
        <strain evidence="1">MNPRO001-30</strain>
        <tissue evidence="1">Meninges</tissue>
    </source>
</reference>
<dbReference type="EMBL" id="JAHQIW010003865">
    <property type="protein sequence ID" value="KAJ1360437.1"/>
    <property type="molecule type" value="Genomic_DNA"/>
</dbReference>
<accession>A0AAD5ML15</accession>